<dbReference type="Gene3D" id="3.60.10.10">
    <property type="entry name" value="Endonuclease/exonuclease/phosphatase"/>
    <property type="match status" value="1"/>
</dbReference>
<gene>
    <name evidence="3" type="ORF">ACFSCY_19895</name>
</gene>
<dbReference type="InterPro" id="IPR036691">
    <property type="entry name" value="Endo/exonu/phosph_ase_sf"/>
</dbReference>
<feature type="chain" id="PRO_5045811681" evidence="1">
    <location>
        <begin position="28"/>
        <end position="297"/>
    </location>
</feature>
<evidence type="ECO:0000313" key="3">
    <source>
        <dbReference type="EMBL" id="MFD1531699.1"/>
    </source>
</evidence>
<accession>A0ABW4FM59</accession>
<keyword evidence="4" id="KW-1185">Reference proteome</keyword>
<proteinExistence type="predicted"/>
<keyword evidence="3" id="KW-0540">Nuclease</keyword>
<name>A0ABW4FM59_9PSEU</name>
<evidence type="ECO:0000259" key="2">
    <source>
        <dbReference type="Pfam" id="PF03372"/>
    </source>
</evidence>
<keyword evidence="1" id="KW-0732">Signal</keyword>
<dbReference type="PROSITE" id="PS51257">
    <property type="entry name" value="PROKAR_LIPOPROTEIN"/>
    <property type="match status" value="1"/>
</dbReference>
<dbReference type="GO" id="GO:0004519">
    <property type="term" value="F:endonuclease activity"/>
    <property type="evidence" value="ECO:0007669"/>
    <property type="project" value="UniProtKB-KW"/>
</dbReference>
<evidence type="ECO:0000313" key="4">
    <source>
        <dbReference type="Proteomes" id="UP001597145"/>
    </source>
</evidence>
<keyword evidence="3" id="KW-0255">Endonuclease</keyword>
<evidence type="ECO:0000256" key="1">
    <source>
        <dbReference type="SAM" id="SignalP"/>
    </source>
</evidence>
<dbReference type="RefSeq" id="WP_343979822.1">
    <property type="nucleotide sequence ID" value="NZ_BAAAJG010000011.1"/>
</dbReference>
<protein>
    <submittedName>
        <fullName evidence="3">Endonuclease/exonuclease/phosphatase family protein</fullName>
    </submittedName>
</protein>
<keyword evidence="3" id="KW-0378">Hydrolase</keyword>
<sequence length="297" mass="30369">MADRSFQGLWAAVVGCLVASLVGCATMATGSNAVGPPPGPPTPAGGVPAAPVQVQVLQLNLCNSGIAACYTGRSTAEAAAVIRAETPDLVTLNEVCRDDVSTLQRALADVVPGGAVVSAFQAARDGRTGDAYRCRNGQQYGIGLVSRWPSMPGSSAGGGIYPAQDREDPEKRAWLCLDVAATPAVAVCTTHLAYTKREVAGAQCRYLFGTVIAEMRARDGAAPLVMGGDLNLGSGDSPDLKSCLPAGSALVDDGGEQHVVATPEFVVDSSKTIDLRGTTDHPGLLVTLAPQAGNRTP</sequence>
<dbReference type="EMBL" id="JBHUCP010000014">
    <property type="protein sequence ID" value="MFD1531699.1"/>
    <property type="molecule type" value="Genomic_DNA"/>
</dbReference>
<feature type="domain" description="Endonuclease/exonuclease/phosphatase" evidence="2">
    <location>
        <begin position="73"/>
        <end position="281"/>
    </location>
</feature>
<dbReference type="SUPFAM" id="SSF56219">
    <property type="entry name" value="DNase I-like"/>
    <property type="match status" value="1"/>
</dbReference>
<dbReference type="Pfam" id="PF03372">
    <property type="entry name" value="Exo_endo_phos"/>
    <property type="match status" value="1"/>
</dbReference>
<dbReference type="InterPro" id="IPR005135">
    <property type="entry name" value="Endo/exonuclease/phosphatase"/>
</dbReference>
<comment type="caution">
    <text evidence="3">The sequence shown here is derived from an EMBL/GenBank/DDBJ whole genome shotgun (WGS) entry which is preliminary data.</text>
</comment>
<dbReference type="Proteomes" id="UP001597145">
    <property type="component" value="Unassembled WGS sequence"/>
</dbReference>
<feature type="signal peptide" evidence="1">
    <location>
        <begin position="1"/>
        <end position="27"/>
    </location>
</feature>
<reference evidence="4" key="1">
    <citation type="journal article" date="2019" name="Int. J. Syst. Evol. Microbiol.">
        <title>The Global Catalogue of Microorganisms (GCM) 10K type strain sequencing project: providing services to taxonomists for standard genome sequencing and annotation.</title>
        <authorList>
            <consortium name="The Broad Institute Genomics Platform"/>
            <consortium name="The Broad Institute Genome Sequencing Center for Infectious Disease"/>
            <person name="Wu L."/>
            <person name="Ma J."/>
        </authorList>
    </citation>
    <scope>NUCLEOTIDE SEQUENCE [LARGE SCALE GENOMIC DNA]</scope>
    <source>
        <strain evidence="4">JCM 12165</strain>
    </source>
</reference>
<organism evidence="3 4">
    <name type="scientific">Pseudonocardia aurantiaca</name>
    <dbReference type="NCBI Taxonomy" id="75290"/>
    <lineage>
        <taxon>Bacteria</taxon>
        <taxon>Bacillati</taxon>
        <taxon>Actinomycetota</taxon>
        <taxon>Actinomycetes</taxon>
        <taxon>Pseudonocardiales</taxon>
        <taxon>Pseudonocardiaceae</taxon>
        <taxon>Pseudonocardia</taxon>
    </lineage>
</organism>